<dbReference type="EMBL" id="CP045851">
    <property type="protein sequence ID" value="QGG97022.1"/>
    <property type="molecule type" value="Genomic_DNA"/>
</dbReference>
<feature type="transmembrane region" description="Helical" evidence="7">
    <location>
        <begin position="168"/>
        <end position="190"/>
    </location>
</feature>
<comment type="subcellular location">
    <subcellularLocation>
        <location evidence="1 7">Cell membrane</location>
        <topology evidence="1 7">Multi-pass membrane protein</topology>
    </subcellularLocation>
</comment>
<dbReference type="SUPFAM" id="SSF161098">
    <property type="entry name" value="MetI-like"/>
    <property type="match status" value="1"/>
</dbReference>
<dbReference type="PANTHER" id="PTHR43227">
    <property type="entry name" value="BLL4140 PROTEIN"/>
    <property type="match status" value="1"/>
</dbReference>
<evidence type="ECO:0000256" key="4">
    <source>
        <dbReference type="ARBA" id="ARBA00022692"/>
    </source>
</evidence>
<feature type="transmembrane region" description="Helical" evidence="7">
    <location>
        <begin position="211"/>
        <end position="233"/>
    </location>
</feature>
<evidence type="ECO:0000256" key="7">
    <source>
        <dbReference type="RuleBase" id="RU363032"/>
    </source>
</evidence>
<sequence length="302" mass="33878">MMDTAVDWLPRDWRETVRPYVFIAPAMLALGVFLIYPVFNTLYLSLRDSRGESWVGLENFEFVFTDDSMLRSIRNSLGWIIIVPLVAVTIGLIFATLADRLPRGEAAAKSLIFLPMAISFVGAAVVWQFVYNFRPQGFGSNIGLMNALWGMFGNDPVAWLSQKPWNNLMLMMIMVWMQTGFAMVVLSAAIKAVPDEIKEAARIDGANELQVFRRIVVPSILPTIVVVTTYMVINALKVFDIVFVMGSAEANGTEVIAERMIRWFFLGNHSGRGAAIAVILFVAVVPVMIWNIKQFRAQEAMR</sequence>
<protein>
    <submittedName>
        <fullName evidence="9">ABC transporter permease subunit</fullName>
    </submittedName>
</protein>
<dbReference type="PANTHER" id="PTHR43227:SF8">
    <property type="entry name" value="DIACETYLCHITOBIOSE UPTAKE SYSTEM PERMEASE PROTEIN DASB"/>
    <property type="match status" value="1"/>
</dbReference>
<keyword evidence="10" id="KW-1185">Reference proteome</keyword>
<evidence type="ECO:0000256" key="2">
    <source>
        <dbReference type="ARBA" id="ARBA00022448"/>
    </source>
</evidence>
<dbReference type="InterPro" id="IPR035906">
    <property type="entry name" value="MetI-like_sf"/>
</dbReference>
<feature type="transmembrane region" description="Helical" evidence="7">
    <location>
        <begin position="77"/>
        <end position="98"/>
    </location>
</feature>
<reference evidence="9 10" key="1">
    <citation type="submission" date="2019-11" db="EMBL/GenBank/DDBJ databases">
        <authorList>
            <person name="He Y."/>
        </authorList>
    </citation>
    <scope>NUCLEOTIDE SEQUENCE [LARGE SCALE GENOMIC DNA]</scope>
    <source>
        <strain evidence="9 10">SCSIO 58843</strain>
    </source>
</reference>
<keyword evidence="5 7" id="KW-1133">Transmembrane helix</keyword>
<name>A0A5Q2RPW4_9ACTN</name>
<dbReference type="PROSITE" id="PS50928">
    <property type="entry name" value="ABC_TM1"/>
    <property type="match status" value="1"/>
</dbReference>
<keyword evidence="6 7" id="KW-0472">Membrane</keyword>
<evidence type="ECO:0000313" key="9">
    <source>
        <dbReference type="EMBL" id="QGG97022.1"/>
    </source>
</evidence>
<evidence type="ECO:0000259" key="8">
    <source>
        <dbReference type="PROSITE" id="PS50928"/>
    </source>
</evidence>
<keyword evidence="2 7" id="KW-0813">Transport</keyword>
<comment type="similarity">
    <text evidence="7">Belongs to the binding-protein-dependent transport system permease family.</text>
</comment>
<feature type="domain" description="ABC transmembrane type-1" evidence="8">
    <location>
        <begin position="73"/>
        <end position="291"/>
    </location>
</feature>
<evidence type="ECO:0000256" key="3">
    <source>
        <dbReference type="ARBA" id="ARBA00022475"/>
    </source>
</evidence>
<keyword evidence="4 7" id="KW-0812">Transmembrane</keyword>
<dbReference type="InterPro" id="IPR000515">
    <property type="entry name" value="MetI-like"/>
</dbReference>
<dbReference type="Gene3D" id="1.10.3720.10">
    <property type="entry name" value="MetI-like"/>
    <property type="match status" value="1"/>
</dbReference>
<dbReference type="GO" id="GO:0055085">
    <property type="term" value="P:transmembrane transport"/>
    <property type="evidence" value="ECO:0007669"/>
    <property type="project" value="InterPro"/>
</dbReference>
<accession>A0A5Q2RPW4</accession>
<dbReference type="KEGG" id="atq:GH723_07605"/>
<organism evidence="9 10">
    <name type="scientific">Actinomarinicola tropica</name>
    <dbReference type="NCBI Taxonomy" id="2789776"/>
    <lineage>
        <taxon>Bacteria</taxon>
        <taxon>Bacillati</taxon>
        <taxon>Actinomycetota</taxon>
        <taxon>Acidimicrobiia</taxon>
        <taxon>Acidimicrobiales</taxon>
        <taxon>Iamiaceae</taxon>
        <taxon>Actinomarinicola</taxon>
    </lineage>
</organism>
<dbReference type="Pfam" id="PF00528">
    <property type="entry name" value="BPD_transp_1"/>
    <property type="match status" value="1"/>
</dbReference>
<proteinExistence type="inferred from homology"/>
<keyword evidence="3" id="KW-1003">Cell membrane</keyword>
<dbReference type="InterPro" id="IPR050809">
    <property type="entry name" value="UgpAE/MalFG_permease"/>
</dbReference>
<dbReference type="AlphaFoldDB" id="A0A5Q2RPW4"/>
<dbReference type="CDD" id="cd06261">
    <property type="entry name" value="TM_PBP2"/>
    <property type="match status" value="1"/>
</dbReference>
<dbReference type="SUPFAM" id="SSF160964">
    <property type="entry name" value="MalF N-terminal region-like"/>
    <property type="match status" value="1"/>
</dbReference>
<dbReference type="Proteomes" id="UP000334019">
    <property type="component" value="Chromosome"/>
</dbReference>
<gene>
    <name evidence="9" type="ORF">GH723_07605</name>
</gene>
<evidence type="ECO:0000256" key="5">
    <source>
        <dbReference type="ARBA" id="ARBA00022989"/>
    </source>
</evidence>
<feature type="transmembrane region" description="Helical" evidence="7">
    <location>
        <begin position="20"/>
        <end position="39"/>
    </location>
</feature>
<feature type="transmembrane region" description="Helical" evidence="7">
    <location>
        <begin position="273"/>
        <end position="292"/>
    </location>
</feature>
<evidence type="ECO:0000256" key="6">
    <source>
        <dbReference type="ARBA" id="ARBA00023136"/>
    </source>
</evidence>
<evidence type="ECO:0000313" key="10">
    <source>
        <dbReference type="Proteomes" id="UP000334019"/>
    </source>
</evidence>
<feature type="transmembrane region" description="Helical" evidence="7">
    <location>
        <begin position="110"/>
        <end position="130"/>
    </location>
</feature>
<dbReference type="GO" id="GO:0005886">
    <property type="term" value="C:plasma membrane"/>
    <property type="evidence" value="ECO:0007669"/>
    <property type="project" value="UniProtKB-SubCell"/>
</dbReference>
<evidence type="ECO:0000256" key="1">
    <source>
        <dbReference type="ARBA" id="ARBA00004651"/>
    </source>
</evidence>